<dbReference type="STRING" id="947013.SAMN04488109_0418"/>
<dbReference type="Pfam" id="PF00092">
    <property type="entry name" value="VWA"/>
    <property type="match status" value="1"/>
</dbReference>
<dbReference type="Proteomes" id="UP000184212">
    <property type="component" value="Unassembled WGS sequence"/>
</dbReference>
<accession>A0A1M5K2U0</accession>
<dbReference type="RefSeq" id="WP_073130604.1">
    <property type="nucleotide sequence ID" value="NZ_FQWQ01000001.1"/>
</dbReference>
<evidence type="ECO:0000313" key="3">
    <source>
        <dbReference type="Proteomes" id="UP000184212"/>
    </source>
</evidence>
<dbReference type="SUPFAM" id="SSF53300">
    <property type="entry name" value="vWA-like"/>
    <property type="match status" value="1"/>
</dbReference>
<dbReference type="InterPro" id="IPR036465">
    <property type="entry name" value="vWFA_dom_sf"/>
</dbReference>
<evidence type="ECO:0000313" key="2">
    <source>
        <dbReference type="EMBL" id="SHG47076.1"/>
    </source>
</evidence>
<proteinExistence type="predicted"/>
<organism evidence="2 3">
    <name type="scientific">Chryseolinea serpens</name>
    <dbReference type="NCBI Taxonomy" id="947013"/>
    <lineage>
        <taxon>Bacteria</taxon>
        <taxon>Pseudomonadati</taxon>
        <taxon>Bacteroidota</taxon>
        <taxon>Cytophagia</taxon>
        <taxon>Cytophagales</taxon>
        <taxon>Fulvivirgaceae</taxon>
        <taxon>Chryseolinea</taxon>
    </lineage>
</organism>
<dbReference type="CDD" id="cd00198">
    <property type="entry name" value="vWFA"/>
    <property type="match status" value="1"/>
</dbReference>
<protein>
    <submittedName>
        <fullName evidence="2">von Willebrand factor type A domain-containing protein</fullName>
    </submittedName>
</protein>
<reference evidence="2 3" key="1">
    <citation type="submission" date="2016-11" db="EMBL/GenBank/DDBJ databases">
        <authorList>
            <person name="Jaros S."/>
            <person name="Januszkiewicz K."/>
            <person name="Wedrychowicz H."/>
        </authorList>
    </citation>
    <scope>NUCLEOTIDE SEQUENCE [LARGE SCALE GENOMIC DNA]</scope>
    <source>
        <strain evidence="2 3">DSM 24574</strain>
    </source>
</reference>
<sequence length="386" mass="42986">MKLLRHYRILSRPLVLLVAFLFMSFTTDKVNVVAPAKDQTIMIALLLDTSNSMDGLIDQAKSQLWKIVNEVAAAKSGDGKQPNIKIALYEYGNDGLSSFEGYIRQVSPLTEDLDVLSEKLFSLSTNGGNEFCGYVIETSLNQLAWSASNTDLKMIFIAGNEPFTQGNVSYELACSTAKEKGVMVNAIYCGDFADGITLGWKRGAELTGGAFMSIEQNTKTVYVSTPYDDQIAALNDKLNATYVYYGASGEYRKEQQISQDKNAASYGSANIAERSFCKSSHAYKNSSWDLVDAAKDNEKVIMEAKADDLPEEMRTMSIAQRKVYIKQKSEERTKIQAEIQSLNKKRQEYIFKNTPQSSKDKMLDASMMKAIKEQGRAKNLKWAEGC</sequence>
<dbReference type="EMBL" id="FQWQ01000001">
    <property type="protein sequence ID" value="SHG47076.1"/>
    <property type="molecule type" value="Genomic_DNA"/>
</dbReference>
<feature type="domain" description="VWFA" evidence="1">
    <location>
        <begin position="43"/>
        <end position="189"/>
    </location>
</feature>
<dbReference type="AlphaFoldDB" id="A0A1M5K2U0"/>
<gene>
    <name evidence="2" type="ORF">SAMN04488109_0418</name>
</gene>
<dbReference type="InterPro" id="IPR002035">
    <property type="entry name" value="VWF_A"/>
</dbReference>
<evidence type="ECO:0000259" key="1">
    <source>
        <dbReference type="Pfam" id="PF00092"/>
    </source>
</evidence>
<keyword evidence="3" id="KW-1185">Reference proteome</keyword>
<name>A0A1M5K2U0_9BACT</name>
<dbReference type="Gene3D" id="3.40.50.410">
    <property type="entry name" value="von Willebrand factor, type A domain"/>
    <property type="match status" value="1"/>
</dbReference>